<dbReference type="PRINTS" id="PR00722">
    <property type="entry name" value="CHYMOTRYPSIN"/>
</dbReference>
<dbReference type="PANTHER" id="PTHR24252">
    <property type="entry name" value="ACROSIN-RELATED"/>
    <property type="match status" value="1"/>
</dbReference>
<dbReference type="InterPro" id="IPR018114">
    <property type="entry name" value="TRYPSIN_HIS"/>
</dbReference>
<dbReference type="FunFam" id="2.40.10.10:FF:000166">
    <property type="entry name" value="Trypsin"/>
    <property type="match status" value="1"/>
</dbReference>
<dbReference type="OrthoDB" id="10059102at2759"/>
<dbReference type="CDD" id="cd00041">
    <property type="entry name" value="CUB"/>
    <property type="match status" value="1"/>
</dbReference>
<dbReference type="InterPro" id="IPR043504">
    <property type="entry name" value="Peptidase_S1_PA_chymotrypsin"/>
</dbReference>
<proteinExistence type="predicted"/>
<sequence length="501" mass="55015">MRTETVFNLLCALVVATYGAPNPNPKTISYVFPGRNTGKIVGGVEADRHEFKFLVDIRQVDHKCAGSIVSPEWVVTAAHCSQNIWAGYTLVAGDHNINEVEGNEQTSQVTKIVIHPNYGYVSGKFLQNDIALRKVSPPFEFNEYVQAIAIPDTNFAPTSFATVTGWGGLSEVGAPSSNLMKIDVPRVDDDTCNTIYNNTIVPSMICYGEDVRDTWFGDLGGPILCGDNQTLCGIASWRHGFAQLNYPGVYVEPSYFGEWIRGTIAPVDENPSPVVSITTCGGRIDASSGEIKFQLGASIRANQKCVWVVKATYESVRFRLSGLSKKDGLYLTNFNSSGPVTHQRMTSVGQNYTVSSGYVLVTLSVGHAPTRGFRLEFFSSGFYDATRDITGFASLNSNSGNCSYPMGGGSYRNNENALFVINPIVPAMRTVMFTRMDVENHPYCRFDAVTVYNWFDNQYTQVTRQCGTSIPPTTTLQSGLGLVTFVSDYSVARTGFDFEWL</sequence>
<dbReference type="Pfam" id="PF00089">
    <property type="entry name" value="Trypsin"/>
    <property type="match status" value="1"/>
</dbReference>
<evidence type="ECO:0000259" key="5">
    <source>
        <dbReference type="PROSITE" id="PS50240"/>
    </source>
</evidence>
<dbReference type="SMART" id="SM00042">
    <property type="entry name" value="CUB"/>
    <property type="match status" value="2"/>
</dbReference>
<keyword evidence="7" id="KW-1185">Reference proteome</keyword>
<feature type="domain" description="Peptidase S1" evidence="5">
    <location>
        <begin position="40"/>
        <end position="265"/>
    </location>
</feature>
<feature type="signal peptide" evidence="3">
    <location>
        <begin position="1"/>
        <end position="19"/>
    </location>
</feature>
<dbReference type="GO" id="GO:0006508">
    <property type="term" value="P:proteolysis"/>
    <property type="evidence" value="ECO:0007669"/>
    <property type="project" value="InterPro"/>
</dbReference>
<evidence type="ECO:0000256" key="3">
    <source>
        <dbReference type="SAM" id="SignalP"/>
    </source>
</evidence>
<comment type="caution">
    <text evidence="6">The sequence shown here is derived from an EMBL/GenBank/DDBJ whole genome shotgun (WGS) entry which is preliminary data.</text>
</comment>
<dbReference type="PROSITE" id="PS50240">
    <property type="entry name" value="TRYPSIN_DOM"/>
    <property type="match status" value="1"/>
</dbReference>
<comment type="caution">
    <text evidence="2">Lacks conserved residue(s) required for the propagation of feature annotation.</text>
</comment>
<dbReference type="InterPro" id="IPR000859">
    <property type="entry name" value="CUB_dom"/>
</dbReference>
<dbReference type="PROSITE" id="PS00134">
    <property type="entry name" value="TRYPSIN_HIS"/>
    <property type="match status" value="1"/>
</dbReference>
<evidence type="ECO:0000313" key="7">
    <source>
        <dbReference type="Proteomes" id="UP000198287"/>
    </source>
</evidence>
<dbReference type="CDD" id="cd00190">
    <property type="entry name" value="Tryp_SPc"/>
    <property type="match status" value="1"/>
</dbReference>
<dbReference type="Proteomes" id="UP000198287">
    <property type="component" value="Unassembled WGS sequence"/>
</dbReference>
<feature type="domain" description="CUB" evidence="4">
    <location>
        <begin position="390"/>
        <end position="501"/>
    </location>
</feature>
<dbReference type="SUPFAM" id="SSF49854">
    <property type="entry name" value="Spermadhesin, CUB domain"/>
    <property type="match status" value="2"/>
</dbReference>
<dbReference type="Gene3D" id="2.60.120.290">
    <property type="entry name" value="Spermadhesin, CUB domain"/>
    <property type="match status" value="1"/>
</dbReference>
<accession>A0A226DC81</accession>
<evidence type="ECO:0000256" key="1">
    <source>
        <dbReference type="ARBA" id="ARBA00023157"/>
    </source>
</evidence>
<dbReference type="PANTHER" id="PTHR24252:SF7">
    <property type="entry name" value="HYALIN"/>
    <property type="match status" value="1"/>
</dbReference>
<dbReference type="SMART" id="SM00020">
    <property type="entry name" value="Tryp_SPc"/>
    <property type="match status" value="1"/>
</dbReference>
<evidence type="ECO:0000313" key="6">
    <source>
        <dbReference type="EMBL" id="OXA42251.1"/>
    </source>
</evidence>
<dbReference type="AlphaFoldDB" id="A0A226DC81"/>
<name>A0A226DC81_FOLCA</name>
<dbReference type="STRING" id="158441.A0A226DC81"/>
<dbReference type="Pfam" id="PF00431">
    <property type="entry name" value="CUB"/>
    <property type="match status" value="1"/>
</dbReference>
<feature type="chain" id="PRO_5012262764" evidence="3">
    <location>
        <begin position="20"/>
        <end position="501"/>
    </location>
</feature>
<dbReference type="EMBL" id="LNIX01000026">
    <property type="protein sequence ID" value="OXA42251.1"/>
    <property type="molecule type" value="Genomic_DNA"/>
</dbReference>
<dbReference type="GO" id="GO:0004252">
    <property type="term" value="F:serine-type endopeptidase activity"/>
    <property type="evidence" value="ECO:0007669"/>
    <property type="project" value="InterPro"/>
</dbReference>
<dbReference type="InterPro" id="IPR001254">
    <property type="entry name" value="Trypsin_dom"/>
</dbReference>
<dbReference type="InterPro" id="IPR009003">
    <property type="entry name" value="Peptidase_S1_PA"/>
</dbReference>
<evidence type="ECO:0000259" key="4">
    <source>
        <dbReference type="PROSITE" id="PS01180"/>
    </source>
</evidence>
<keyword evidence="3" id="KW-0732">Signal</keyword>
<dbReference type="SUPFAM" id="SSF50494">
    <property type="entry name" value="Trypsin-like serine proteases"/>
    <property type="match status" value="1"/>
</dbReference>
<organism evidence="6 7">
    <name type="scientific">Folsomia candida</name>
    <name type="common">Springtail</name>
    <dbReference type="NCBI Taxonomy" id="158441"/>
    <lineage>
        <taxon>Eukaryota</taxon>
        <taxon>Metazoa</taxon>
        <taxon>Ecdysozoa</taxon>
        <taxon>Arthropoda</taxon>
        <taxon>Hexapoda</taxon>
        <taxon>Collembola</taxon>
        <taxon>Entomobryomorpha</taxon>
        <taxon>Isotomoidea</taxon>
        <taxon>Isotomidae</taxon>
        <taxon>Proisotominae</taxon>
        <taxon>Folsomia</taxon>
    </lineage>
</organism>
<evidence type="ECO:0000256" key="2">
    <source>
        <dbReference type="PROSITE-ProRule" id="PRU00059"/>
    </source>
</evidence>
<dbReference type="InterPro" id="IPR035914">
    <property type="entry name" value="Sperma_CUB_dom_sf"/>
</dbReference>
<protein>
    <submittedName>
        <fullName evidence="6">Trypsin</fullName>
    </submittedName>
</protein>
<reference evidence="6 7" key="1">
    <citation type="submission" date="2015-12" db="EMBL/GenBank/DDBJ databases">
        <title>The genome of Folsomia candida.</title>
        <authorList>
            <person name="Faddeeva A."/>
            <person name="Derks M.F."/>
            <person name="Anvar Y."/>
            <person name="Smit S."/>
            <person name="Van Straalen N."/>
            <person name="Roelofs D."/>
        </authorList>
    </citation>
    <scope>NUCLEOTIDE SEQUENCE [LARGE SCALE GENOMIC DNA]</scope>
    <source>
        <strain evidence="6 7">VU population</strain>
        <tissue evidence="6">Whole body</tissue>
    </source>
</reference>
<dbReference type="InterPro" id="IPR001314">
    <property type="entry name" value="Peptidase_S1A"/>
</dbReference>
<gene>
    <name evidence="6" type="ORF">Fcan01_23011</name>
</gene>
<dbReference type="PROSITE" id="PS01180">
    <property type="entry name" value="CUB"/>
    <property type="match status" value="1"/>
</dbReference>
<dbReference type="Gene3D" id="2.40.10.10">
    <property type="entry name" value="Trypsin-like serine proteases"/>
    <property type="match status" value="1"/>
</dbReference>
<keyword evidence="1" id="KW-1015">Disulfide bond</keyword>